<dbReference type="Proteomes" id="UP000642748">
    <property type="component" value="Unassembled WGS sequence"/>
</dbReference>
<proteinExistence type="predicted"/>
<reference evidence="1" key="1">
    <citation type="submission" date="2021-01" db="EMBL/GenBank/DDBJ databases">
        <title>Whole genome shotgun sequence of Rugosimonospora africana NBRC 104875.</title>
        <authorList>
            <person name="Komaki H."/>
            <person name="Tamura T."/>
        </authorList>
    </citation>
    <scope>NUCLEOTIDE SEQUENCE</scope>
    <source>
        <strain evidence="1">NBRC 104875</strain>
    </source>
</reference>
<dbReference type="AlphaFoldDB" id="A0A8J3QMR9"/>
<accession>A0A8J3QMR9</accession>
<gene>
    <name evidence="1" type="ORF">Raf01_00880</name>
</gene>
<name>A0A8J3QMR9_9ACTN</name>
<sequence length="146" mass="16568">MSVHHTRAIFYRGEGRSYQRTYGVRLDGEVVALLERNETRSVPISPGYHVAQAFVKGGRGTLVGSRRLEFQAPEGSGVRIRVEYAGSFLIGLWRAFTTNRWLRLVVETEGVDHHEQPGAIAAAVLRRRARSGQRRERRQEGPIRPF</sequence>
<protein>
    <submittedName>
        <fullName evidence="1">Uncharacterized protein</fullName>
    </submittedName>
</protein>
<dbReference type="EMBL" id="BONZ01000001">
    <property type="protein sequence ID" value="GIH11916.1"/>
    <property type="molecule type" value="Genomic_DNA"/>
</dbReference>
<evidence type="ECO:0000313" key="2">
    <source>
        <dbReference type="Proteomes" id="UP000642748"/>
    </source>
</evidence>
<comment type="caution">
    <text evidence="1">The sequence shown here is derived from an EMBL/GenBank/DDBJ whole genome shotgun (WGS) entry which is preliminary data.</text>
</comment>
<organism evidence="1 2">
    <name type="scientific">Rugosimonospora africana</name>
    <dbReference type="NCBI Taxonomy" id="556532"/>
    <lineage>
        <taxon>Bacteria</taxon>
        <taxon>Bacillati</taxon>
        <taxon>Actinomycetota</taxon>
        <taxon>Actinomycetes</taxon>
        <taxon>Micromonosporales</taxon>
        <taxon>Micromonosporaceae</taxon>
        <taxon>Rugosimonospora</taxon>
    </lineage>
</organism>
<evidence type="ECO:0000313" key="1">
    <source>
        <dbReference type="EMBL" id="GIH11916.1"/>
    </source>
</evidence>
<keyword evidence="2" id="KW-1185">Reference proteome</keyword>
<dbReference type="RefSeq" id="WP_203915643.1">
    <property type="nucleotide sequence ID" value="NZ_BONZ01000001.1"/>
</dbReference>